<accession>L1M841</accession>
<evidence type="ECO:0000313" key="4">
    <source>
        <dbReference type="EMBL" id="NNJ16176.1"/>
    </source>
</evidence>
<sequence>MKFTERETHVMHWLSHGLTNKEIAQKLNISDHTVRDHVSSMLKKKKVKNRVALTTLTAKHEEIFTRRPD</sequence>
<evidence type="ECO:0000256" key="1">
    <source>
        <dbReference type="ARBA" id="ARBA00023015"/>
    </source>
</evidence>
<keyword evidence="2" id="KW-0238">DNA-binding</keyword>
<dbReference type="CDD" id="cd06170">
    <property type="entry name" value="LuxR_C_like"/>
    <property type="match status" value="1"/>
</dbReference>
<proteinExistence type="predicted"/>
<dbReference type="InterPro" id="IPR000792">
    <property type="entry name" value="Tscrpt_reg_LuxR_C"/>
</dbReference>
<dbReference type="PROSITE" id="PS00622">
    <property type="entry name" value="HTH_LUXR_1"/>
    <property type="match status" value="1"/>
</dbReference>
<dbReference type="SUPFAM" id="SSF46894">
    <property type="entry name" value="C-terminal effector domain of the bipartite response regulators"/>
    <property type="match status" value="1"/>
</dbReference>
<dbReference type="Gene3D" id="1.10.10.10">
    <property type="entry name" value="Winged helix-like DNA-binding domain superfamily/Winged helix DNA-binding domain"/>
    <property type="match status" value="1"/>
</dbReference>
<dbReference type="SMART" id="SM00421">
    <property type="entry name" value="HTH_LUXR"/>
    <property type="match status" value="1"/>
</dbReference>
<organism evidence="4 5">
    <name type="scientific">Pseudomonas bharatica CSV86</name>
    <dbReference type="NCBI Taxonomy" id="1005395"/>
    <lineage>
        <taxon>Bacteria</taxon>
        <taxon>Pseudomonadati</taxon>
        <taxon>Pseudomonadota</taxon>
        <taxon>Gammaproteobacteria</taxon>
        <taxon>Pseudomonadales</taxon>
        <taxon>Pseudomonadaceae</taxon>
        <taxon>Pseudomonas</taxon>
        <taxon>Pseudomonas bharatica</taxon>
    </lineage>
</organism>
<dbReference type="GO" id="GO:0003677">
    <property type="term" value="F:DNA binding"/>
    <property type="evidence" value="ECO:0007669"/>
    <property type="project" value="UniProtKB-KW"/>
</dbReference>
<evidence type="ECO:0000313" key="5">
    <source>
        <dbReference type="Proteomes" id="UP000010448"/>
    </source>
</evidence>
<dbReference type="RefSeq" id="WP_009394215.1">
    <property type="nucleotide sequence ID" value="NZ_AMWJ02000002.1"/>
</dbReference>
<dbReference type="Pfam" id="PF00196">
    <property type="entry name" value="GerE"/>
    <property type="match status" value="1"/>
</dbReference>
<reference evidence="4 5" key="1">
    <citation type="journal article" date="2013" name="Genome Announc.">
        <title>Genome Sequence of Naphthalene-Degrading Soil Bacterium Pseudomonas putida CSV86.</title>
        <authorList>
            <person name="Phale P.S."/>
            <person name="Paliwal V."/>
            <person name="Raju S.C."/>
            <person name="Modak A."/>
            <person name="Purohit H.J."/>
        </authorList>
    </citation>
    <scope>NUCLEOTIDE SEQUENCE [LARGE SCALE GENOMIC DNA]</scope>
    <source>
        <strain evidence="4 5">CSV86</strain>
    </source>
</reference>
<dbReference type="EMBL" id="AMWJ02000002">
    <property type="protein sequence ID" value="NNJ16176.1"/>
    <property type="molecule type" value="Genomic_DNA"/>
</dbReference>
<keyword evidence="3" id="KW-0804">Transcription</keyword>
<comment type="caution">
    <text evidence="4">The sequence shown here is derived from an EMBL/GenBank/DDBJ whole genome shotgun (WGS) entry which is preliminary data.</text>
</comment>
<name>L1M841_9PSED</name>
<evidence type="ECO:0000256" key="3">
    <source>
        <dbReference type="ARBA" id="ARBA00023163"/>
    </source>
</evidence>
<dbReference type="PANTHER" id="PTHR44688">
    <property type="entry name" value="DNA-BINDING TRANSCRIPTIONAL ACTIVATOR DEVR_DOSR"/>
    <property type="match status" value="1"/>
</dbReference>
<evidence type="ECO:0000256" key="2">
    <source>
        <dbReference type="ARBA" id="ARBA00023125"/>
    </source>
</evidence>
<dbReference type="PANTHER" id="PTHR44688:SF16">
    <property type="entry name" value="DNA-BINDING TRANSCRIPTIONAL ACTIVATOR DEVR_DOSR"/>
    <property type="match status" value="1"/>
</dbReference>
<dbReference type="AlphaFoldDB" id="L1M841"/>
<dbReference type="InterPro" id="IPR016032">
    <property type="entry name" value="Sig_transdc_resp-reg_C-effctor"/>
</dbReference>
<dbReference type="GO" id="GO:0006355">
    <property type="term" value="P:regulation of DNA-templated transcription"/>
    <property type="evidence" value="ECO:0007669"/>
    <property type="project" value="InterPro"/>
</dbReference>
<dbReference type="PROSITE" id="PS50043">
    <property type="entry name" value="HTH_LUXR_2"/>
    <property type="match status" value="1"/>
</dbReference>
<dbReference type="PRINTS" id="PR00038">
    <property type="entry name" value="HTHLUXR"/>
</dbReference>
<dbReference type="OrthoDB" id="7032599at2"/>
<protein>
    <submittedName>
        <fullName evidence="4">Helix-turn-helix transcriptional regulator</fullName>
    </submittedName>
</protein>
<keyword evidence="1" id="KW-0805">Transcription regulation</keyword>
<dbReference type="Proteomes" id="UP000010448">
    <property type="component" value="Unassembled WGS sequence"/>
</dbReference>
<dbReference type="InterPro" id="IPR036388">
    <property type="entry name" value="WH-like_DNA-bd_sf"/>
</dbReference>
<gene>
    <name evidence="4" type="ORF">CSV86_013585</name>
</gene>
<keyword evidence="5" id="KW-1185">Reference proteome</keyword>